<evidence type="ECO:0008006" key="7">
    <source>
        <dbReference type="Google" id="ProtNLM"/>
    </source>
</evidence>
<feature type="transmembrane region" description="Helical" evidence="2">
    <location>
        <begin position="45"/>
        <end position="66"/>
    </location>
</feature>
<feature type="region of interest" description="Disordered" evidence="1">
    <location>
        <begin position="1"/>
        <end position="24"/>
    </location>
</feature>
<dbReference type="RefSeq" id="WP_140460517.1">
    <property type="nucleotide sequence ID" value="NZ_BAABFI010000029.1"/>
</dbReference>
<evidence type="ECO:0000313" key="6">
    <source>
        <dbReference type="Proteomes" id="UP000618382"/>
    </source>
</evidence>
<protein>
    <recommendedName>
        <fullName evidence="7">Cell division protein FtsL</fullName>
    </recommendedName>
</protein>
<feature type="compositionally biased region" description="Basic and acidic residues" evidence="1">
    <location>
        <begin position="1"/>
        <end position="11"/>
    </location>
</feature>
<keyword evidence="2" id="KW-1133">Transmembrane helix</keyword>
<dbReference type="EMBL" id="JACCBK010000001">
    <property type="protein sequence ID" value="NYD88225.1"/>
    <property type="molecule type" value="Genomic_DNA"/>
</dbReference>
<dbReference type="Proteomes" id="UP000618382">
    <property type="component" value="Unassembled WGS sequence"/>
</dbReference>
<gene>
    <name evidence="4" type="ORF">BKA21_003774</name>
    <name evidence="3" type="ORF">Col01nite_30710</name>
</gene>
<evidence type="ECO:0000313" key="3">
    <source>
        <dbReference type="EMBL" id="GIG33912.1"/>
    </source>
</evidence>
<evidence type="ECO:0000256" key="2">
    <source>
        <dbReference type="SAM" id="Phobius"/>
    </source>
</evidence>
<name>A0A7Y9FJ17_9CELL</name>
<keyword evidence="2" id="KW-0812">Transmembrane</keyword>
<evidence type="ECO:0000313" key="5">
    <source>
        <dbReference type="Proteomes" id="UP000577956"/>
    </source>
</evidence>
<comment type="caution">
    <text evidence="4">The sequence shown here is derived from an EMBL/GenBank/DDBJ whole genome shotgun (WGS) entry which is preliminary data.</text>
</comment>
<keyword evidence="6" id="KW-1185">Reference proteome</keyword>
<feature type="compositionally biased region" description="Low complexity" evidence="1">
    <location>
        <begin position="12"/>
        <end position="24"/>
    </location>
</feature>
<dbReference type="AlphaFoldDB" id="A0A7Y9FJ17"/>
<evidence type="ECO:0000313" key="4">
    <source>
        <dbReference type="EMBL" id="NYD88225.1"/>
    </source>
</evidence>
<keyword evidence="2" id="KW-0472">Membrane</keyword>
<reference evidence="4 5" key="1">
    <citation type="submission" date="2020-07" db="EMBL/GenBank/DDBJ databases">
        <title>Sequencing the genomes of 1000 actinobacteria strains.</title>
        <authorList>
            <person name="Klenk H.-P."/>
        </authorList>
    </citation>
    <scope>NUCLEOTIDE SEQUENCE [LARGE SCALE GENOMIC DNA]</scope>
    <source>
        <strain evidence="4 5">DSM 24482</strain>
    </source>
</reference>
<dbReference type="Proteomes" id="UP000577956">
    <property type="component" value="Unassembled WGS sequence"/>
</dbReference>
<reference evidence="3 6" key="2">
    <citation type="submission" date="2021-01" db="EMBL/GenBank/DDBJ databases">
        <title>Whole genome shotgun sequence of Cellulomonas oligotrophica NBRC 109435.</title>
        <authorList>
            <person name="Komaki H."/>
            <person name="Tamura T."/>
        </authorList>
    </citation>
    <scope>NUCLEOTIDE SEQUENCE [LARGE SCALE GENOMIC DNA]</scope>
    <source>
        <strain evidence="3 6">NBRC 109435</strain>
    </source>
</reference>
<dbReference type="EMBL" id="BONN01000010">
    <property type="protein sequence ID" value="GIG33912.1"/>
    <property type="molecule type" value="Genomic_DNA"/>
</dbReference>
<evidence type="ECO:0000256" key="1">
    <source>
        <dbReference type="SAM" id="MobiDB-lite"/>
    </source>
</evidence>
<accession>A0A7Y9FJ17</accession>
<sequence length="140" mass="14767">MSALRQTDDVRASTARAYPAPAAPARAPRPRLKVVRAPGLARSRVPFVLTCIAILGGALLSALLLNTSMASIAFERYELSNDMGRLEQDRKDLVAELDQRSSPDRLAAAARELGMVEANGTGWLRLADGSVQGSPAPAGG</sequence>
<organism evidence="4 5">
    <name type="scientific">Cellulomonas oligotrophica</name>
    <dbReference type="NCBI Taxonomy" id="931536"/>
    <lineage>
        <taxon>Bacteria</taxon>
        <taxon>Bacillati</taxon>
        <taxon>Actinomycetota</taxon>
        <taxon>Actinomycetes</taxon>
        <taxon>Micrococcales</taxon>
        <taxon>Cellulomonadaceae</taxon>
        <taxon>Cellulomonas</taxon>
    </lineage>
</organism>
<proteinExistence type="predicted"/>